<feature type="repeat" description="PPR" evidence="2">
    <location>
        <begin position="85"/>
        <end position="119"/>
    </location>
</feature>
<dbReference type="InterPro" id="IPR011990">
    <property type="entry name" value="TPR-like_helical_dom_sf"/>
</dbReference>
<dbReference type="Proteomes" id="UP001497512">
    <property type="component" value="Chromosome 19"/>
</dbReference>
<dbReference type="Pfam" id="PF13041">
    <property type="entry name" value="PPR_2"/>
    <property type="match status" value="2"/>
</dbReference>
<evidence type="ECO:0000313" key="3">
    <source>
        <dbReference type="EMBL" id="CAK9213533.1"/>
    </source>
</evidence>
<keyword evidence="4" id="KW-1185">Reference proteome</keyword>
<evidence type="ECO:0000256" key="2">
    <source>
        <dbReference type="PROSITE-ProRule" id="PRU00708"/>
    </source>
</evidence>
<dbReference type="PANTHER" id="PTHR47926">
    <property type="entry name" value="PENTATRICOPEPTIDE REPEAT-CONTAINING PROTEIN"/>
    <property type="match status" value="1"/>
</dbReference>
<proteinExistence type="predicted"/>
<dbReference type="InterPro" id="IPR002885">
    <property type="entry name" value="PPR_rpt"/>
</dbReference>
<feature type="repeat" description="PPR" evidence="2">
    <location>
        <begin position="15"/>
        <end position="49"/>
    </location>
</feature>
<name>A0ABP0U5P9_9BRYO</name>
<evidence type="ECO:0008006" key="5">
    <source>
        <dbReference type="Google" id="ProtNLM"/>
    </source>
</evidence>
<dbReference type="EMBL" id="OZ019911">
    <property type="protein sequence ID" value="CAK9213533.1"/>
    <property type="molecule type" value="Genomic_DNA"/>
</dbReference>
<dbReference type="Pfam" id="PF01535">
    <property type="entry name" value="PPR"/>
    <property type="match status" value="1"/>
</dbReference>
<dbReference type="Gene3D" id="1.25.40.10">
    <property type="entry name" value="Tetratricopeptide repeat domain"/>
    <property type="match status" value="2"/>
</dbReference>
<dbReference type="PROSITE" id="PS51375">
    <property type="entry name" value="PPR"/>
    <property type="match status" value="2"/>
</dbReference>
<organism evidence="3 4">
    <name type="scientific">Sphagnum troendelagicum</name>
    <dbReference type="NCBI Taxonomy" id="128251"/>
    <lineage>
        <taxon>Eukaryota</taxon>
        <taxon>Viridiplantae</taxon>
        <taxon>Streptophyta</taxon>
        <taxon>Embryophyta</taxon>
        <taxon>Bryophyta</taxon>
        <taxon>Sphagnophytina</taxon>
        <taxon>Sphagnopsida</taxon>
        <taxon>Sphagnales</taxon>
        <taxon>Sphagnaceae</taxon>
        <taxon>Sphagnum</taxon>
    </lineage>
</organism>
<dbReference type="InterPro" id="IPR046960">
    <property type="entry name" value="PPR_At4g14850-like_plant"/>
</dbReference>
<keyword evidence="1" id="KW-0677">Repeat</keyword>
<protein>
    <recommendedName>
        <fullName evidence="5">Pentatricopeptide repeat-containing protein</fullName>
    </recommendedName>
</protein>
<evidence type="ECO:0000313" key="4">
    <source>
        <dbReference type="Proteomes" id="UP001497512"/>
    </source>
</evidence>
<dbReference type="Pfam" id="PF12854">
    <property type="entry name" value="PPR_1"/>
    <property type="match status" value="1"/>
</dbReference>
<dbReference type="NCBIfam" id="TIGR00756">
    <property type="entry name" value="PPR"/>
    <property type="match status" value="3"/>
</dbReference>
<reference evidence="3" key="1">
    <citation type="submission" date="2024-02" db="EMBL/GenBank/DDBJ databases">
        <authorList>
            <consortium name="ELIXIR-Norway"/>
            <consortium name="Elixir Norway"/>
        </authorList>
    </citation>
    <scope>NUCLEOTIDE SEQUENCE</scope>
</reference>
<gene>
    <name evidence="3" type="ORF">CSSPTR1EN2_LOCUS11784</name>
</gene>
<evidence type="ECO:0000256" key="1">
    <source>
        <dbReference type="ARBA" id="ARBA00022737"/>
    </source>
</evidence>
<accession>A0ABP0U5P9</accession>
<sequence length="284" mass="31662">MEDAQRVFNKMPSLNVVFWNVMILAHMNCGQGQEALELFRQMQQEGVQPNPVTFVAVLNAFASIVAIEEGRHAHEQIIHSGCEADVFVGNSLIDMYAKCGSMEEAQRVFNEMPSCNVVSWTAMLQGFAMHGYGKEALEHFEQMCETSVEVNDVAFICLLSTCSHAGLVDEAVGYFDSMGSVHNVCATPKHYTCMVDLLGWAGYLHEAEDMIKAVPGKLDAAVWMALVGACQFIVTWRWENALQHRFLKCTLKILQAMCCYQTSTLLLASRILEGIFSSRERKGV</sequence>